<keyword evidence="2" id="KW-1185">Reference proteome</keyword>
<organism evidence="1 2">
    <name type="scientific">Saccharothrix saharensis</name>
    <dbReference type="NCBI Taxonomy" id="571190"/>
    <lineage>
        <taxon>Bacteria</taxon>
        <taxon>Bacillati</taxon>
        <taxon>Actinomycetota</taxon>
        <taxon>Actinomycetes</taxon>
        <taxon>Pseudonocardiales</taxon>
        <taxon>Pseudonocardiaceae</taxon>
        <taxon>Saccharothrix</taxon>
    </lineage>
</organism>
<dbReference type="InterPro" id="IPR009351">
    <property type="entry name" value="AlkZ-like"/>
</dbReference>
<keyword evidence="1" id="KW-0238">DNA-binding</keyword>
<evidence type="ECO:0000313" key="1">
    <source>
        <dbReference type="EMBL" id="TQM84167.1"/>
    </source>
</evidence>
<dbReference type="RefSeq" id="WP_141982393.1">
    <property type="nucleotide sequence ID" value="NZ_VFPP01000001.1"/>
</dbReference>
<dbReference type="EMBL" id="VFPP01000001">
    <property type="protein sequence ID" value="TQM84167.1"/>
    <property type="molecule type" value="Genomic_DNA"/>
</dbReference>
<dbReference type="PANTHER" id="PTHR38479:SF2">
    <property type="entry name" value="WINGED HELIX DNA-BINDING DOMAIN-CONTAINING PROTEIN"/>
    <property type="match status" value="1"/>
</dbReference>
<dbReference type="PANTHER" id="PTHR38479">
    <property type="entry name" value="LMO0824 PROTEIN"/>
    <property type="match status" value="1"/>
</dbReference>
<dbReference type="OrthoDB" id="9148135at2"/>
<sequence length="347" mass="37307">MDLTGAQVLAHRAAAQGLHGDDPDAVLPLGVVDSPPKTGAAALGVRGRRDGVEDLVRVLSLRGAPHLHRRDDLPALRRQLRPRTPRHLAAWCGAHPVPDLEHVDLVVDLLHREFPGETATKGELSAAISPLLPPVVTPHCPTCRTGHVIENVFRLATLLAGIELAHLGPKLVFRRPTAKPDVEEPGEPTLLRDYARLVGPFAKADAEKWLGAGPPGTWPELRPVRVDGKRLLAADDLAAEDVAEAPDPPAGLLLFPRDPYLLGPRHLVADPDVAKRVWRPVGGPGALVLHGRVTGAWRHEFRGRTVTFQVTGWSKVKGAARRAIKDQADVLAGVWGGNALGADVVEW</sequence>
<gene>
    <name evidence="1" type="ORF">FHX81_6607</name>
</gene>
<dbReference type="GO" id="GO:0003677">
    <property type="term" value="F:DNA binding"/>
    <property type="evidence" value="ECO:0007669"/>
    <property type="project" value="UniProtKB-KW"/>
</dbReference>
<name>A0A543JMT6_9PSEU</name>
<proteinExistence type="predicted"/>
<comment type="caution">
    <text evidence="1">The sequence shown here is derived from an EMBL/GenBank/DDBJ whole genome shotgun (WGS) entry which is preliminary data.</text>
</comment>
<dbReference type="AlphaFoldDB" id="A0A543JMT6"/>
<reference evidence="1 2" key="1">
    <citation type="submission" date="2019-06" db="EMBL/GenBank/DDBJ databases">
        <title>Sequencing the genomes of 1000 actinobacteria strains.</title>
        <authorList>
            <person name="Klenk H.-P."/>
        </authorList>
    </citation>
    <scope>NUCLEOTIDE SEQUENCE [LARGE SCALE GENOMIC DNA]</scope>
    <source>
        <strain evidence="1 2">DSM 45456</strain>
    </source>
</reference>
<protein>
    <submittedName>
        <fullName evidence="1">Winged helix DNA-binding protein</fullName>
    </submittedName>
</protein>
<evidence type="ECO:0000313" key="2">
    <source>
        <dbReference type="Proteomes" id="UP000316628"/>
    </source>
</evidence>
<dbReference type="Pfam" id="PF06224">
    <property type="entry name" value="AlkZ-like"/>
    <property type="match status" value="1"/>
</dbReference>
<dbReference type="Proteomes" id="UP000316628">
    <property type="component" value="Unassembled WGS sequence"/>
</dbReference>
<accession>A0A543JMT6</accession>